<dbReference type="KEGG" id="ntt:TAO_0453"/>
<gene>
    <name evidence="10" type="ORF">TAO_0453</name>
</gene>
<keyword evidence="6 8" id="KW-1133">Transmembrane helix</keyword>
<organism evidence="10 11">
    <name type="scientific">Candidatus Nitrosoglobus terrae</name>
    <dbReference type="NCBI Taxonomy" id="1630141"/>
    <lineage>
        <taxon>Bacteria</taxon>
        <taxon>Pseudomonadati</taxon>
        <taxon>Pseudomonadota</taxon>
        <taxon>Gammaproteobacteria</taxon>
        <taxon>Chromatiales</taxon>
        <taxon>Chromatiaceae</taxon>
        <taxon>Candidatus Nitrosoglobus</taxon>
    </lineage>
</organism>
<dbReference type="Proteomes" id="UP000243679">
    <property type="component" value="Chromosome"/>
</dbReference>
<feature type="domain" description="Major facilitator superfamily (MFS) profile" evidence="9">
    <location>
        <begin position="21"/>
        <end position="513"/>
    </location>
</feature>
<comment type="similarity">
    <text evidence="2">Belongs to the major facilitator superfamily. EmrB family.</text>
</comment>
<feature type="transmembrane region" description="Helical" evidence="8">
    <location>
        <begin position="372"/>
        <end position="393"/>
    </location>
</feature>
<feature type="transmembrane region" description="Helical" evidence="8">
    <location>
        <begin position="54"/>
        <end position="76"/>
    </location>
</feature>
<dbReference type="NCBIfam" id="TIGR00711">
    <property type="entry name" value="efflux_EmrB"/>
    <property type="match status" value="1"/>
</dbReference>
<dbReference type="Pfam" id="PF07690">
    <property type="entry name" value="MFS_1"/>
    <property type="match status" value="1"/>
</dbReference>
<keyword evidence="7 8" id="KW-0472">Membrane</keyword>
<comment type="subcellular location">
    <subcellularLocation>
        <location evidence="1">Cell membrane</location>
        <topology evidence="1">Multi-pass membrane protein</topology>
    </subcellularLocation>
</comment>
<dbReference type="InterPro" id="IPR036259">
    <property type="entry name" value="MFS_trans_sf"/>
</dbReference>
<dbReference type="SUPFAM" id="SSF103473">
    <property type="entry name" value="MFS general substrate transporter"/>
    <property type="match status" value="1"/>
</dbReference>
<dbReference type="RefSeq" id="WP_096526435.1">
    <property type="nucleotide sequence ID" value="NZ_AP014836.1"/>
</dbReference>
<keyword evidence="11" id="KW-1185">Reference proteome</keyword>
<dbReference type="InterPro" id="IPR020846">
    <property type="entry name" value="MFS_dom"/>
</dbReference>
<name>A0A1Q2SL36_9GAMM</name>
<evidence type="ECO:0000313" key="10">
    <source>
        <dbReference type="EMBL" id="BAW79823.1"/>
    </source>
</evidence>
<dbReference type="EMBL" id="AP014836">
    <property type="protein sequence ID" value="BAW79823.1"/>
    <property type="molecule type" value="Genomic_DNA"/>
</dbReference>
<feature type="transmembrane region" description="Helical" evidence="8">
    <location>
        <begin position="342"/>
        <end position="360"/>
    </location>
</feature>
<evidence type="ECO:0000313" key="11">
    <source>
        <dbReference type="Proteomes" id="UP000243679"/>
    </source>
</evidence>
<dbReference type="OrthoDB" id="9812221at2"/>
<feature type="transmembrane region" description="Helical" evidence="8">
    <location>
        <begin position="176"/>
        <end position="196"/>
    </location>
</feature>
<feature type="transmembrane region" description="Helical" evidence="8">
    <location>
        <begin position="279"/>
        <end position="305"/>
    </location>
</feature>
<dbReference type="GO" id="GO:0005886">
    <property type="term" value="C:plasma membrane"/>
    <property type="evidence" value="ECO:0007669"/>
    <property type="project" value="UniProtKB-SubCell"/>
</dbReference>
<proteinExistence type="inferred from homology"/>
<sequence length="530" mass="59100">MAKKASVIFSRRLRGWRFFLLNIALCLGNISILFSIGSYVTIQPHVAGDLEGVLVSFATWSQTDFIVSLALSFPIGRTLAERYGNYRVYVAAFILFAIASCLCAISDSFIRFLWARLLLGFFGGLAFFLGQELLINEYPNRLKVLGLAIWGILTVAPLSVAGPIGGWFADEMNWRYLFYLNTVVSLIVAGTVGSLLYQRGFKYKYRRFDFIGFILYALFMGGIAILLTLGSDFDWLESPFLRKVVILTFISLVCFIIWEIERRHPLIDLKLFMHRNFTIGVLCLFLGFFAIQGLAALLTVQLQVLLDYSSTLAAQELATLFTLSAPTIAIMHILTKRMDARILACFSFLGLAIAFYWIGFYDDPASFDQIRWPLLFEGIFIGAFFAPPTAIALHGLAATRVASAAEIINVLRFAGGGFGIASQTIVVYRRAPYHQLHLADYFGGRFFPSVDVFDQFSSKLMGIEFNANAIVSQGGRLIRQLSGILAVDDAFILGAYTFLGLAILVWFAYPTHLPIPPSPKELEIEEAEVS</sequence>
<evidence type="ECO:0000256" key="7">
    <source>
        <dbReference type="ARBA" id="ARBA00023136"/>
    </source>
</evidence>
<evidence type="ECO:0000256" key="5">
    <source>
        <dbReference type="ARBA" id="ARBA00022692"/>
    </source>
</evidence>
<dbReference type="AlphaFoldDB" id="A0A1Q2SL36"/>
<dbReference type="InterPro" id="IPR004638">
    <property type="entry name" value="EmrB-like"/>
</dbReference>
<evidence type="ECO:0000256" key="1">
    <source>
        <dbReference type="ARBA" id="ARBA00004651"/>
    </source>
</evidence>
<feature type="transmembrane region" description="Helical" evidence="8">
    <location>
        <begin position="208"/>
        <end position="228"/>
    </location>
</feature>
<feature type="transmembrane region" description="Helical" evidence="8">
    <location>
        <begin position="88"/>
        <end position="107"/>
    </location>
</feature>
<feature type="transmembrane region" description="Helical" evidence="8">
    <location>
        <begin position="142"/>
        <end position="164"/>
    </location>
</feature>
<evidence type="ECO:0000259" key="9">
    <source>
        <dbReference type="PROSITE" id="PS50850"/>
    </source>
</evidence>
<evidence type="ECO:0000256" key="3">
    <source>
        <dbReference type="ARBA" id="ARBA00022448"/>
    </source>
</evidence>
<dbReference type="PANTHER" id="PTHR42718:SF9">
    <property type="entry name" value="MAJOR FACILITATOR SUPERFAMILY MULTIDRUG TRANSPORTER MFSC"/>
    <property type="match status" value="1"/>
</dbReference>
<feature type="transmembrane region" description="Helical" evidence="8">
    <location>
        <begin position="113"/>
        <end position="130"/>
    </location>
</feature>
<dbReference type="PANTHER" id="PTHR42718">
    <property type="entry name" value="MAJOR FACILITATOR SUPERFAMILY MULTIDRUG TRANSPORTER MFSC"/>
    <property type="match status" value="1"/>
</dbReference>
<dbReference type="GO" id="GO:0022857">
    <property type="term" value="F:transmembrane transporter activity"/>
    <property type="evidence" value="ECO:0007669"/>
    <property type="project" value="InterPro"/>
</dbReference>
<feature type="transmembrane region" description="Helical" evidence="8">
    <location>
        <begin position="317"/>
        <end position="335"/>
    </location>
</feature>
<feature type="transmembrane region" description="Helical" evidence="8">
    <location>
        <begin position="490"/>
        <end position="509"/>
    </location>
</feature>
<dbReference type="InterPro" id="IPR011701">
    <property type="entry name" value="MFS"/>
</dbReference>
<reference evidence="10 11" key="1">
    <citation type="journal article" date="2017" name="ISME J.">
        <title>An acid-tolerant ammonia-oxidizing ?-proteobacterium from soil.</title>
        <authorList>
            <person name="Hayatsu M."/>
            <person name="Tago K."/>
            <person name="Uchiyama I."/>
            <person name="Toyoda A."/>
            <person name="Wang Y."/>
            <person name="Shimomura Y."/>
            <person name="Okubo T."/>
            <person name="Kurisu F."/>
            <person name="Hirono Y."/>
            <person name="Nonaka K."/>
            <person name="Akiyama H."/>
            <person name="Itoh T."/>
            <person name="Takami H."/>
        </authorList>
    </citation>
    <scope>NUCLEOTIDE SEQUENCE [LARGE SCALE GENOMIC DNA]</scope>
    <source>
        <strain evidence="10 11">TAO100</strain>
    </source>
</reference>
<keyword evidence="5 8" id="KW-0812">Transmembrane</keyword>
<protein>
    <submittedName>
        <fullName evidence="10">Transporter</fullName>
    </submittedName>
</protein>
<accession>A0A1Q2SL36</accession>
<evidence type="ECO:0000256" key="4">
    <source>
        <dbReference type="ARBA" id="ARBA00022475"/>
    </source>
</evidence>
<evidence type="ECO:0000256" key="2">
    <source>
        <dbReference type="ARBA" id="ARBA00008537"/>
    </source>
</evidence>
<keyword evidence="3" id="KW-0813">Transport</keyword>
<dbReference type="Gene3D" id="1.20.1250.20">
    <property type="entry name" value="MFS general substrate transporter like domains"/>
    <property type="match status" value="1"/>
</dbReference>
<feature type="transmembrane region" description="Helical" evidence="8">
    <location>
        <begin position="20"/>
        <end position="42"/>
    </location>
</feature>
<evidence type="ECO:0000256" key="6">
    <source>
        <dbReference type="ARBA" id="ARBA00022989"/>
    </source>
</evidence>
<feature type="transmembrane region" description="Helical" evidence="8">
    <location>
        <begin position="240"/>
        <end position="258"/>
    </location>
</feature>
<evidence type="ECO:0000256" key="8">
    <source>
        <dbReference type="SAM" id="Phobius"/>
    </source>
</evidence>
<keyword evidence="4" id="KW-1003">Cell membrane</keyword>
<dbReference type="PROSITE" id="PS50850">
    <property type="entry name" value="MFS"/>
    <property type="match status" value="1"/>
</dbReference>